<accession>A0AAD5IU33</accession>
<sequence>MYRAWYTCTSSSPSQVQNLMLLRRAYHHGCTYLWDDLHSGRFQSLHALRTAMQKLAHTAIGGTKPEEVRSSFGDTDLARIDVVIGGSHLLRS</sequence>
<evidence type="ECO:0000313" key="1">
    <source>
        <dbReference type="EMBL" id="KAI9170509.1"/>
    </source>
</evidence>
<dbReference type="AlphaFoldDB" id="A0AAD5IU33"/>
<dbReference type="EMBL" id="JAJSOW010000104">
    <property type="protein sequence ID" value="KAI9170509.1"/>
    <property type="molecule type" value="Genomic_DNA"/>
</dbReference>
<organism evidence="1 2">
    <name type="scientific">Acer negundo</name>
    <name type="common">Box elder</name>
    <dbReference type="NCBI Taxonomy" id="4023"/>
    <lineage>
        <taxon>Eukaryota</taxon>
        <taxon>Viridiplantae</taxon>
        <taxon>Streptophyta</taxon>
        <taxon>Embryophyta</taxon>
        <taxon>Tracheophyta</taxon>
        <taxon>Spermatophyta</taxon>
        <taxon>Magnoliopsida</taxon>
        <taxon>eudicotyledons</taxon>
        <taxon>Gunneridae</taxon>
        <taxon>Pentapetalae</taxon>
        <taxon>rosids</taxon>
        <taxon>malvids</taxon>
        <taxon>Sapindales</taxon>
        <taxon>Sapindaceae</taxon>
        <taxon>Hippocastanoideae</taxon>
        <taxon>Acereae</taxon>
        <taxon>Acer</taxon>
    </lineage>
</organism>
<gene>
    <name evidence="1" type="ORF">LWI28_029047</name>
</gene>
<proteinExistence type="predicted"/>
<keyword evidence="2" id="KW-1185">Reference proteome</keyword>
<name>A0AAD5IU33_ACENE</name>
<comment type="caution">
    <text evidence="1">The sequence shown here is derived from an EMBL/GenBank/DDBJ whole genome shotgun (WGS) entry which is preliminary data.</text>
</comment>
<evidence type="ECO:0000313" key="2">
    <source>
        <dbReference type="Proteomes" id="UP001064489"/>
    </source>
</evidence>
<reference evidence="1" key="2">
    <citation type="submission" date="2023-02" db="EMBL/GenBank/DDBJ databases">
        <authorList>
            <person name="Swenson N.G."/>
            <person name="Wegrzyn J.L."/>
            <person name="Mcevoy S.L."/>
        </authorList>
    </citation>
    <scope>NUCLEOTIDE SEQUENCE</scope>
    <source>
        <strain evidence="1">91603</strain>
        <tissue evidence="1">Leaf</tissue>
    </source>
</reference>
<protein>
    <submittedName>
        <fullName evidence="1">Uncharacterized protein</fullName>
    </submittedName>
</protein>
<reference evidence="1" key="1">
    <citation type="journal article" date="2022" name="Plant J.">
        <title>Strategies of tolerance reflected in two North American maple genomes.</title>
        <authorList>
            <person name="McEvoy S.L."/>
            <person name="Sezen U.U."/>
            <person name="Trouern-Trend A."/>
            <person name="McMahon S.M."/>
            <person name="Schaberg P.G."/>
            <person name="Yang J."/>
            <person name="Wegrzyn J.L."/>
            <person name="Swenson N.G."/>
        </authorList>
    </citation>
    <scope>NUCLEOTIDE SEQUENCE</scope>
    <source>
        <strain evidence="1">91603</strain>
    </source>
</reference>
<dbReference type="Proteomes" id="UP001064489">
    <property type="component" value="Chromosome 7"/>
</dbReference>